<dbReference type="Proteomes" id="UP000016648">
    <property type="component" value="Unassembled WGS sequence"/>
</dbReference>
<reference evidence="1 2" key="1">
    <citation type="submission" date="2013-08" db="EMBL/GenBank/DDBJ databases">
        <authorList>
            <person name="Durkin A.S."/>
            <person name="Haft D.R."/>
            <person name="McCorrison J."/>
            <person name="Torralba M."/>
            <person name="Gillis M."/>
            <person name="Haft D.H."/>
            <person name="Methe B."/>
            <person name="Sutton G."/>
            <person name="Nelson K.E."/>
        </authorList>
    </citation>
    <scope>NUCLEOTIDE SEQUENCE [LARGE SCALE GENOMIC DNA]</scope>
    <source>
        <strain evidence="1 2">F0067</strain>
    </source>
</reference>
<proteinExistence type="predicted"/>
<keyword evidence="2" id="KW-1185">Reference proteome</keyword>
<sequence>MMVGIELHTVLILTPEIKRFRVIIVHNLMNNCYWLQK</sequence>
<comment type="caution">
    <text evidence="1">The sequence shown here is derived from an EMBL/GenBank/DDBJ whole genome shotgun (WGS) entry which is preliminary data.</text>
</comment>
<accession>U2NLF8</accession>
<dbReference type="AlphaFoldDB" id="U2NLF8"/>
<protein>
    <submittedName>
        <fullName evidence="1">Uncharacterized protein</fullName>
    </submittedName>
</protein>
<name>U2NLF8_9BACT</name>
<gene>
    <name evidence="1" type="ORF">HMPREF9135_0689</name>
</gene>
<evidence type="ECO:0000313" key="2">
    <source>
        <dbReference type="Proteomes" id="UP000016648"/>
    </source>
</evidence>
<organism evidence="1 2">
    <name type="scientific">Segatella baroniae F0067</name>
    <dbReference type="NCBI Taxonomy" id="1115809"/>
    <lineage>
        <taxon>Bacteria</taxon>
        <taxon>Pseudomonadati</taxon>
        <taxon>Bacteroidota</taxon>
        <taxon>Bacteroidia</taxon>
        <taxon>Bacteroidales</taxon>
        <taxon>Prevotellaceae</taxon>
        <taxon>Segatella</taxon>
    </lineage>
</organism>
<dbReference type="PATRIC" id="fig|1115809.3.peg.1693"/>
<evidence type="ECO:0000313" key="1">
    <source>
        <dbReference type="EMBL" id="ERK38910.1"/>
    </source>
</evidence>
<dbReference type="EMBL" id="AWEY01000032">
    <property type="protein sequence ID" value="ERK38910.1"/>
    <property type="molecule type" value="Genomic_DNA"/>
</dbReference>